<dbReference type="GO" id="GO:0005634">
    <property type="term" value="C:nucleus"/>
    <property type="evidence" value="ECO:0007669"/>
    <property type="project" value="TreeGrafter"/>
</dbReference>
<dbReference type="EMBL" id="JBBCAQ010000022">
    <property type="protein sequence ID" value="KAK7591192.1"/>
    <property type="molecule type" value="Genomic_DNA"/>
</dbReference>
<feature type="compositionally biased region" description="Acidic residues" evidence="1">
    <location>
        <begin position="77"/>
        <end position="101"/>
    </location>
</feature>
<evidence type="ECO:0000313" key="3">
    <source>
        <dbReference type="Proteomes" id="UP001367676"/>
    </source>
</evidence>
<evidence type="ECO:0000256" key="1">
    <source>
        <dbReference type="SAM" id="MobiDB-lite"/>
    </source>
</evidence>
<dbReference type="GO" id="GO:0000978">
    <property type="term" value="F:RNA polymerase II cis-regulatory region sequence-specific DNA binding"/>
    <property type="evidence" value="ECO:0007669"/>
    <property type="project" value="TreeGrafter"/>
</dbReference>
<proteinExistence type="predicted"/>
<dbReference type="GO" id="GO:0000981">
    <property type="term" value="F:DNA-binding transcription factor activity, RNA polymerase II-specific"/>
    <property type="evidence" value="ECO:0007669"/>
    <property type="project" value="TreeGrafter"/>
</dbReference>
<keyword evidence="3" id="KW-1185">Reference proteome</keyword>
<reference evidence="2 3" key="1">
    <citation type="submission" date="2024-03" db="EMBL/GenBank/DDBJ databases">
        <title>Adaptation during the transition from Ophiocordyceps entomopathogen to insect associate is accompanied by gene loss and intensified selection.</title>
        <authorList>
            <person name="Ward C.M."/>
            <person name="Onetto C.A."/>
            <person name="Borneman A.R."/>
        </authorList>
    </citation>
    <scope>NUCLEOTIDE SEQUENCE [LARGE SCALE GENOMIC DNA]</scope>
    <source>
        <strain evidence="2">AWRI1</strain>
        <tissue evidence="2">Single Adult Female</tissue>
    </source>
</reference>
<dbReference type="PANTHER" id="PTHR12577">
    <property type="entry name" value="DACHSHUND"/>
    <property type="match status" value="1"/>
</dbReference>
<evidence type="ECO:0000313" key="2">
    <source>
        <dbReference type="EMBL" id="KAK7591192.1"/>
    </source>
</evidence>
<feature type="compositionally biased region" description="Basic and acidic residues" evidence="1">
    <location>
        <begin position="60"/>
        <end position="76"/>
    </location>
</feature>
<dbReference type="PANTHER" id="PTHR12577:SF6">
    <property type="entry name" value="DACHSHUND, ISOFORM B"/>
    <property type="match status" value="1"/>
</dbReference>
<feature type="region of interest" description="Disordered" evidence="1">
    <location>
        <begin position="21"/>
        <end position="126"/>
    </location>
</feature>
<protein>
    <submittedName>
        <fullName evidence="2">Uncharacterized protein</fullName>
    </submittedName>
</protein>
<feature type="compositionally biased region" description="Basic and acidic residues" evidence="1">
    <location>
        <begin position="21"/>
        <end position="41"/>
    </location>
</feature>
<dbReference type="AlphaFoldDB" id="A0AAN9TV51"/>
<feature type="compositionally biased region" description="Low complexity" evidence="1">
    <location>
        <begin position="107"/>
        <end position="126"/>
    </location>
</feature>
<dbReference type="GO" id="GO:0005667">
    <property type="term" value="C:transcription regulator complex"/>
    <property type="evidence" value="ECO:0007669"/>
    <property type="project" value="TreeGrafter"/>
</dbReference>
<accession>A0AAN9TV51</accession>
<sequence length="221" mass="24373">MPGRLPHKHKVLFEYQKYRLREERQDVERVLSLENKPRDLSSHNGSSEGHSPVLNLSKGGGDHSGSEADHTTAAHDDVDDDVDSVSDAEDNDEDKDPDLSDGGDLAGGNSSVPGSESSPRSGGALNYTATLNATSNSNANPNSAAVFSVETLLLNMQELLKAAIESAREKERKLNYDKKIETVPEEKDLMTDLKLRFMAIRSFSWSKVTYIDNQIQKWAEL</sequence>
<dbReference type="Proteomes" id="UP001367676">
    <property type="component" value="Unassembled WGS sequence"/>
</dbReference>
<gene>
    <name evidence="2" type="ORF">V9T40_002805</name>
</gene>
<name>A0AAN9TV51_9HEMI</name>
<dbReference type="InterPro" id="IPR052417">
    <property type="entry name" value="Dachshund_domain"/>
</dbReference>
<comment type="caution">
    <text evidence="2">The sequence shown here is derived from an EMBL/GenBank/DDBJ whole genome shotgun (WGS) entry which is preliminary data.</text>
</comment>
<organism evidence="2 3">
    <name type="scientific">Parthenolecanium corni</name>
    <dbReference type="NCBI Taxonomy" id="536013"/>
    <lineage>
        <taxon>Eukaryota</taxon>
        <taxon>Metazoa</taxon>
        <taxon>Ecdysozoa</taxon>
        <taxon>Arthropoda</taxon>
        <taxon>Hexapoda</taxon>
        <taxon>Insecta</taxon>
        <taxon>Pterygota</taxon>
        <taxon>Neoptera</taxon>
        <taxon>Paraneoptera</taxon>
        <taxon>Hemiptera</taxon>
        <taxon>Sternorrhyncha</taxon>
        <taxon>Coccoidea</taxon>
        <taxon>Coccidae</taxon>
        <taxon>Parthenolecanium</taxon>
    </lineage>
</organism>